<dbReference type="OrthoDB" id="5105308at2759"/>
<comment type="caution">
    <text evidence="2">The sequence shown here is derived from an EMBL/GenBank/DDBJ whole genome shotgun (WGS) entry which is preliminary data.</text>
</comment>
<proteinExistence type="predicted"/>
<dbReference type="AlphaFoldDB" id="A0A428NTN6"/>
<keyword evidence="1" id="KW-0472">Membrane</keyword>
<gene>
    <name evidence="2" type="ORF">CEP54_014821</name>
</gene>
<dbReference type="Proteomes" id="UP000288168">
    <property type="component" value="Unassembled WGS sequence"/>
</dbReference>
<dbReference type="EMBL" id="NKCI01000301">
    <property type="protein sequence ID" value="RSL44112.1"/>
    <property type="molecule type" value="Genomic_DNA"/>
</dbReference>
<keyword evidence="1" id="KW-1133">Transmembrane helix</keyword>
<name>A0A428NTN6_9HYPO</name>
<evidence type="ECO:0000313" key="2">
    <source>
        <dbReference type="EMBL" id="RSL44112.1"/>
    </source>
</evidence>
<keyword evidence="1" id="KW-0812">Transmembrane</keyword>
<protein>
    <submittedName>
        <fullName evidence="2">Uncharacterized protein</fullName>
    </submittedName>
</protein>
<feature type="transmembrane region" description="Helical" evidence="1">
    <location>
        <begin position="12"/>
        <end position="34"/>
    </location>
</feature>
<feature type="transmembrane region" description="Helical" evidence="1">
    <location>
        <begin position="63"/>
        <end position="83"/>
    </location>
</feature>
<reference evidence="2 3" key="1">
    <citation type="submission" date="2017-06" db="EMBL/GenBank/DDBJ databases">
        <title>Comparative genomic analysis of Ambrosia Fusariam Clade fungi.</title>
        <authorList>
            <person name="Stajich J.E."/>
            <person name="Carrillo J."/>
            <person name="Kijimoto T."/>
            <person name="Eskalen A."/>
            <person name="O'Donnell K."/>
            <person name="Kasson M."/>
        </authorList>
    </citation>
    <scope>NUCLEOTIDE SEQUENCE [LARGE SCALE GENOMIC DNA]</scope>
    <source>
        <strain evidence="2 3">NRRL62584</strain>
    </source>
</reference>
<organism evidence="2 3">
    <name type="scientific">Fusarium duplospermum</name>
    <dbReference type="NCBI Taxonomy" id="1325734"/>
    <lineage>
        <taxon>Eukaryota</taxon>
        <taxon>Fungi</taxon>
        <taxon>Dikarya</taxon>
        <taxon>Ascomycota</taxon>
        <taxon>Pezizomycotina</taxon>
        <taxon>Sordariomycetes</taxon>
        <taxon>Hypocreomycetidae</taxon>
        <taxon>Hypocreales</taxon>
        <taxon>Nectriaceae</taxon>
        <taxon>Fusarium</taxon>
        <taxon>Fusarium solani species complex</taxon>
    </lineage>
</organism>
<accession>A0A428NTN6</accession>
<dbReference type="STRING" id="1325734.A0A428NTN6"/>
<keyword evidence="3" id="KW-1185">Reference proteome</keyword>
<evidence type="ECO:0000313" key="3">
    <source>
        <dbReference type="Proteomes" id="UP000288168"/>
    </source>
</evidence>
<sequence length="87" mass="9515">MAPRCNSSTSSLKLVAPLSLGGILLILFSLNVMINFGGNQRDFATDRWQANFHIDNGLSVQTWVALLGLCFGALSYGMGEAYIHFFD</sequence>
<evidence type="ECO:0000256" key="1">
    <source>
        <dbReference type="SAM" id="Phobius"/>
    </source>
</evidence>